<protein>
    <submittedName>
        <fullName evidence="1">DUF1810 domain-containing protein</fullName>
    </submittedName>
</protein>
<dbReference type="KEGG" id="lck:HN018_05955"/>
<sequence length="143" mass="15531">MTDTVDFERFIEAQAPVLANVKAELSAGAKRSHWMWFIFPQLAGLGHSSMARHYALASLAEARAYLAHPVLGRRLVECTGLVNAVKGRSINRIMGSPDDIKFRSSMTLFAAADPAMPAFSTALDLYFEGAADPLTTRMLSQAG</sequence>
<dbReference type="EMBL" id="CP053708">
    <property type="protein sequence ID" value="QKE89650.1"/>
    <property type="molecule type" value="Genomic_DNA"/>
</dbReference>
<evidence type="ECO:0000313" key="1">
    <source>
        <dbReference type="EMBL" id="QKE89650.1"/>
    </source>
</evidence>
<dbReference type="AlphaFoldDB" id="A0A6M8HMX0"/>
<gene>
    <name evidence="1" type="ORF">HN018_05955</name>
</gene>
<keyword evidence="2" id="KW-1185">Reference proteome</keyword>
<dbReference type="InterPro" id="IPR014937">
    <property type="entry name" value="DUF1810"/>
</dbReference>
<dbReference type="SUPFAM" id="SSF140736">
    <property type="entry name" value="Rv1873-like"/>
    <property type="match status" value="1"/>
</dbReference>
<dbReference type="InterPro" id="IPR036287">
    <property type="entry name" value="Rv1873-like_sf"/>
</dbReference>
<dbReference type="RefSeq" id="WP_171834638.1">
    <property type="nucleotide sequence ID" value="NZ_CP053708.1"/>
</dbReference>
<dbReference type="Pfam" id="PF08837">
    <property type="entry name" value="DUF1810"/>
    <property type="match status" value="1"/>
</dbReference>
<dbReference type="Gene3D" id="1.25.40.380">
    <property type="entry name" value="Protein of unknown function DUF1810"/>
    <property type="match status" value="1"/>
</dbReference>
<evidence type="ECO:0000313" key="2">
    <source>
        <dbReference type="Proteomes" id="UP000500767"/>
    </source>
</evidence>
<name>A0A6M8HMX0_9PROT</name>
<reference evidence="1 2" key="1">
    <citation type="journal article" date="2014" name="World J. Microbiol. Biotechnol.">
        <title>Biodiversity and physiological characteristics of Antarctic and Arctic lichens-associated bacteria.</title>
        <authorList>
            <person name="Lee Y.M."/>
            <person name="Kim E.H."/>
            <person name="Lee H.K."/>
            <person name="Hong S.G."/>
        </authorList>
    </citation>
    <scope>NUCLEOTIDE SEQUENCE [LARGE SCALE GENOMIC DNA]</scope>
    <source>
        <strain evidence="1 2">PAMC 26569</strain>
    </source>
</reference>
<dbReference type="PIRSF" id="PIRSF008546">
    <property type="entry name" value="UCP008546"/>
    <property type="match status" value="1"/>
</dbReference>
<accession>A0A6M8HMX0</accession>
<organism evidence="1 2">
    <name type="scientific">Lichenicola cladoniae</name>
    <dbReference type="NCBI Taxonomy" id="1484109"/>
    <lineage>
        <taxon>Bacteria</taxon>
        <taxon>Pseudomonadati</taxon>
        <taxon>Pseudomonadota</taxon>
        <taxon>Alphaproteobacteria</taxon>
        <taxon>Acetobacterales</taxon>
        <taxon>Acetobacteraceae</taxon>
        <taxon>Lichenicola</taxon>
    </lineage>
</organism>
<dbReference type="Proteomes" id="UP000500767">
    <property type="component" value="Chromosome"/>
</dbReference>
<proteinExistence type="predicted"/>